<evidence type="ECO:0000256" key="6">
    <source>
        <dbReference type="SAM" id="Phobius"/>
    </source>
</evidence>
<dbReference type="Pfam" id="PF00083">
    <property type="entry name" value="Sugar_tr"/>
    <property type="match status" value="1"/>
</dbReference>
<dbReference type="EMBL" id="BPVZ01000098">
    <property type="protein sequence ID" value="GKV32935.1"/>
    <property type="molecule type" value="Genomic_DNA"/>
</dbReference>
<name>A0AAV5L6R2_9ROSI</name>
<dbReference type="SUPFAM" id="SSF103473">
    <property type="entry name" value="MFS general substrate transporter"/>
    <property type="match status" value="1"/>
</dbReference>
<dbReference type="GO" id="GO:1904659">
    <property type="term" value="P:D-glucose transmembrane transport"/>
    <property type="evidence" value="ECO:0007669"/>
    <property type="project" value="TreeGrafter"/>
</dbReference>
<evidence type="ECO:0000259" key="7">
    <source>
        <dbReference type="PROSITE" id="PS50850"/>
    </source>
</evidence>
<reference evidence="8 9" key="1">
    <citation type="journal article" date="2021" name="Commun. Biol.">
        <title>The genome of Shorea leprosula (Dipterocarpaceae) highlights the ecological relevance of drought in aseasonal tropical rainforests.</title>
        <authorList>
            <person name="Ng K.K.S."/>
            <person name="Kobayashi M.J."/>
            <person name="Fawcett J.A."/>
            <person name="Hatakeyama M."/>
            <person name="Paape T."/>
            <person name="Ng C.H."/>
            <person name="Ang C.C."/>
            <person name="Tnah L.H."/>
            <person name="Lee C.T."/>
            <person name="Nishiyama T."/>
            <person name="Sese J."/>
            <person name="O'Brien M.J."/>
            <person name="Copetti D."/>
            <person name="Mohd Noor M.I."/>
            <person name="Ong R.C."/>
            <person name="Putra M."/>
            <person name="Sireger I.Z."/>
            <person name="Indrioko S."/>
            <person name="Kosugi Y."/>
            <person name="Izuno A."/>
            <person name="Isagi Y."/>
            <person name="Lee S.L."/>
            <person name="Shimizu K.K."/>
        </authorList>
    </citation>
    <scope>NUCLEOTIDE SEQUENCE [LARGE SCALE GENOMIC DNA]</scope>
    <source>
        <strain evidence="8">214</strain>
    </source>
</reference>
<keyword evidence="3 6" id="KW-0812">Transmembrane</keyword>
<accession>A0AAV5L6R2</accession>
<keyword evidence="2" id="KW-0813">Transport</keyword>
<evidence type="ECO:0000256" key="2">
    <source>
        <dbReference type="ARBA" id="ARBA00022448"/>
    </source>
</evidence>
<feature type="transmembrane region" description="Helical" evidence="6">
    <location>
        <begin position="35"/>
        <end position="61"/>
    </location>
</feature>
<comment type="subcellular location">
    <subcellularLocation>
        <location evidence="1">Membrane</location>
        <topology evidence="1">Multi-pass membrane protein</topology>
    </subcellularLocation>
</comment>
<dbReference type="PROSITE" id="PS50850">
    <property type="entry name" value="MFS"/>
    <property type="match status" value="1"/>
</dbReference>
<evidence type="ECO:0000256" key="4">
    <source>
        <dbReference type="ARBA" id="ARBA00022989"/>
    </source>
</evidence>
<evidence type="ECO:0000256" key="1">
    <source>
        <dbReference type="ARBA" id="ARBA00004141"/>
    </source>
</evidence>
<dbReference type="PANTHER" id="PTHR48023">
    <property type="entry name" value="D-XYLOSE-PROTON SYMPORTER-LIKE 2"/>
    <property type="match status" value="1"/>
</dbReference>
<dbReference type="InterPro" id="IPR005828">
    <property type="entry name" value="MFS_sugar_transport-like"/>
</dbReference>
<evidence type="ECO:0000256" key="5">
    <source>
        <dbReference type="ARBA" id="ARBA00023136"/>
    </source>
</evidence>
<dbReference type="Gene3D" id="1.20.1250.20">
    <property type="entry name" value="MFS general substrate transporter like domains"/>
    <property type="match status" value="2"/>
</dbReference>
<keyword evidence="5 6" id="KW-0472">Membrane</keyword>
<feature type="domain" description="Major facilitator superfamily (MFS) profile" evidence="7">
    <location>
        <begin position="1"/>
        <end position="148"/>
    </location>
</feature>
<dbReference type="Proteomes" id="UP001054252">
    <property type="component" value="Unassembled WGS sequence"/>
</dbReference>
<dbReference type="GO" id="GO:0016020">
    <property type="term" value="C:membrane"/>
    <property type="evidence" value="ECO:0007669"/>
    <property type="project" value="UniProtKB-SubCell"/>
</dbReference>
<dbReference type="GO" id="GO:0022857">
    <property type="term" value="F:transmembrane transporter activity"/>
    <property type="evidence" value="ECO:0007669"/>
    <property type="project" value="InterPro"/>
</dbReference>
<comment type="caution">
    <text evidence="8">The sequence shown here is derived from an EMBL/GenBank/DDBJ whole genome shotgun (WGS) entry which is preliminary data.</text>
</comment>
<keyword evidence="9" id="KW-1185">Reference proteome</keyword>
<sequence length="148" mass="15995">MGLFLAPSMGLFLAPSLFTQFADFLGRRRELISTALLYVLGTLITALAPGLGVLLAGRLLYGLGIGLLEYFVGNFQINAIGGWPYMYGFSAQVALLMGVGMWSLPPSPWLLLLRAVQGKGPLLQYKKEATLALSKLRGWSPNDEASES</sequence>
<proteinExistence type="predicted"/>
<dbReference type="InterPro" id="IPR020846">
    <property type="entry name" value="MFS_dom"/>
</dbReference>
<protein>
    <recommendedName>
        <fullName evidence="7">Major facilitator superfamily (MFS) profile domain-containing protein</fullName>
    </recommendedName>
</protein>
<dbReference type="InterPro" id="IPR050820">
    <property type="entry name" value="MFS_Sugar_Transporter"/>
</dbReference>
<evidence type="ECO:0000256" key="3">
    <source>
        <dbReference type="ARBA" id="ARBA00022692"/>
    </source>
</evidence>
<evidence type="ECO:0000313" key="8">
    <source>
        <dbReference type="EMBL" id="GKV32935.1"/>
    </source>
</evidence>
<dbReference type="InterPro" id="IPR036259">
    <property type="entry name" value="MFS_trans_sf"/>
</dbReference>
<organism evidence="8 9">
    <name type="scientific">Rubroshorea leprosula</name>
    <dbReference type="NCBI Taxonomy" id="152421"/>
    <lineage>
        <taxon>Eukaryota</taxon>
        <taxon>Viridiplantae</taxon>
        <taxon>Streptophyta</taxon>
        <taxon>Embryophyta</taxon>
        <taxon>Tracheophyta</taxon>
        <taxon>Spermatophyta</taxon>
        <taxon>Magnoliopsida</taxon>
        <taxon>eudicotyledons</taxon>
        <taxon>Gunneridae</taxon>
        <taxon>Pentapetalae</taxon>
        <taxon>rosids</taxon>
        <taxon>malvids</taxon>
        <taxon>Malvales</taxon>
        <taxon>Dipterocarpaceae</taxon>
        <taxon>Rubroshorea</taxon>
    </lineage>
</organism>
<gene>
    <name evidence="8" type="ORF">SLEP1_g41498</name>
</gene>
<feature type="transmembrane region" description="Helical" evidence="6">
    <location>
        <begin position="82"/>
        <end position="104"/>
    </location>
</feature>
<evidence type="ECO:0000313" key="9">
    <source>
        <dbReference type="Proteomes" id="UP001054252"/>
    </source>
</evidence>
<keyword evidence="4 6" id="KW-1133">Transmembrane helix</keyword>
<dbReference type="PANTHER" id="PTHR48023:SF6">
    <property type="entry name" value="D-XYLOSE-PROTON SYMPORTER-LIKE 3, CHLOROPLASTIC"/>
    <property type="match status" value="1"/>
</dbReference>
<dbReference type="AlphaFoldDB" id="A0AAV5L6R2"/>